<feature type="region of interest" description="Disordered" evidence="2">
    <location>
        <begin position="1"/>
        <end position="24"/>
    </location>
</feature>
<dbReference type="Pfam" id="PF04909">
    <property type="entry name" value="Amidohydro_2"/>
    <property type="match status" value="1"/>
</dbReference>
<protein>
    <submittedName>
        <fullName evidence="4">Amidohydrolase</fullName>
    </submittedName>
</protein>
<reference evidence="4" key="2">
    <citation type="submission" date="2022-09" db="EMBL/GenBank/DDBJ databases">
        <title>Biosynthetic gene clusters of Dactylosporangioum fulvum.</title>
        <authorList>
            <person name="Caradec T."/>
        </authorList>
    </citation>
    <scope>NUCLEOTIDE SEQUENCE</scope>
    <source>
        <strain evidence="4">NRRL B-16292</strain>
    </source>
</reference>
<proteinExistence type="predicted"/>
<evidence type="ECO:0000313" key="4">
    <source>
        <dbReference type="EMBL" id="UWP85629.1"/>
    </source>
</evidence>
<reference evidence="4" key="1">
    <citation type="submission" date="2021-04" db="EMBL/GenBank/DDBJ databases">
        <authorList>
            <person name="Hartkoorn R.C."/>
            <person name="Beaudoing E."/>
            <person name="Hot D."/>
        </authorList>
    </citation>
    <scope>NUCLEOTIDE SEQUENCE</scope>
    <source>
        <strain evidence="4">NRRL B-16292</strain>
    </source>
</reference>
<feature type="domain" description="Amidohydrolase-related" evidence="3">
    <location>
        <begin position="84"/>
        <end position="398"/>
    </location>
</feature>
<dbReference type="PANTHER" id="PTHR21240">
    <property type="entry name" value="2-AMINO-3-CARBOXYLMUCONATE-6-SEMIALDEHYDE DECARBOXYLASE"/>
    <property type="match status" value="1"/>
</dbReference>
<dbReference type="InterPro" id="IPR032465">
    <property type="entry name" value="ACMSD"/>
</dbReference>
<keyword evidence="1" id="KW-0456">Lyase</keyword>
<dbReference type="InterPro" id="IPR006680">
    <property type="entry name" value="Amidohydro-rel"/>
</dbReference>
<feature type="compositionally biased region" description="Polar residues" evidence="2">
    <location>
        <begin position="1"/>
        <end position="13"/>
    </location>
</feature>
<evidence type="ECO:0000256" key="2">
    <source>
        <dbReference type="SAM" id="MobiDB-lite"/>
    </source>
</evidence>
<evidence type="ECO:0000256" key="1">
    <source>
        <dbReference type="ARBA" id="ARBA00023239"/>
    </source>
</evidence>
<dbReference type="RefSeq" id="WP_259863783.1">
    <property type="nucleotide sequence ID" value="NZ_BAAAST010000012.1"/>
</dbReference>
<dbReference type="InterPro" id="IPR032466">
    <property type="entry name" value="Metal_Hydrolase"/>
</dbReference>
<organism evidence="4 5">
    <name type="scientific">Dactylosporangium fulvum</name>
    <dbReference type="NCBI Taxonomy" id="53359"/>
    <lineage>
        <taxon>Bacteria</taxon>
        <taxon>Bacillati</taxon>
        <taxon>Actinomycetota</taxon>
        <taxon>Actinomycetes</taxon>
        <taxon>Micromonosporales</taxon>
        <taxon>Micromonosporaceae</taxon>
        <taxon>Dactylosporangium</taxon>
    </lineage>
</organism>
<evidence type="ECO:0000259" key="3">
    <source>
        <dbReference type="Pfam" id="PF04909"/>
    </source>
</evidence>
<accession>A0ABY5W828</accession>
<name>A0ABY5W828_9ACTN</name>
<dbReference type="Proteomes" id="UP001059617">
    <property type="component" value="Chromosome"/>
</dbReference>
<dbReference type="Gene3D" id="3.20.20.140">
    <property type="entry name" value="Metal-dependent hydrolases"/>
    <property type="match status" value="1"/>
</dbReference>
<evidence type="ECO:0000313" key="5">
    <source>
        <dbReference type="Proteomes" id="UP001059617"/>
    </source>
</evidence>
<sequence>MTPTDGGTRTQNVPRRLPEPEPRKVHYTVISVDDHVVEPPTTFEGRIPAAFMDRAPRIVEDADGEQAWLYDGELLPNMSVHATVGFDITNAGFDPQRFDQMRQGCWDIHERVRDMDVNGIAASLCFPSKLAGFGGYRFSMSRDAELGRAAFEAYNDWHLEDWAGAYPDRIIPCQIPWLRDPAEGAEYIRRNAERGFRAVTFPDNPEHLGLPSVHSGHWDPLLRACAETGTVVCLHVGSASFILGAASDAPLDTRTVLFPLNSSVALVDWLYSMIPVRFPTLKIMLAESGIGWVPSMLDRLRFCVDQNHAGYAGGWASNEFTPTEIVQRNFWFSSLEDPSGFEQRHRIGVDRILVESDYPHPDSTWPDTQEVLHRQLRDIDRDEVDRITYRNAAELFRFPVSGLLT</sequence>
<keyword evidence="5" id="KW-1185">Reference proteome</keyword>
<dbReference type="PANTHER" id="PTHR21240:SF28">
    <property type="entry name" value="ISO-OROTATE DECARBOXYLASE (EUROFUNG)"/>
    <property type="match status" value="1"/>
</dbReference>
<dbReference type="EMBL" id="CP073720">
    <property type="protein sequence ID" value="UWP85629.1"/>
    <property type="molecule type" value="Genomic_DNA"/>
</dbReference>
<dbReference type="SUPFAM" id="SSF51556">
    <property type="entry name" value="Metallo-dependent hydrolases"/>
    <property type="match status" value="1"/>
</dbReference>
<gene>
    <name evidence="4" type="ORF">Dfulv_15840</name>
</gene>